<dbReference type="GO" id="GO:0016747">
    <property type="term" value="F:acyltransferase activity, transferring groups other than amino-acyl groups"/>
    <property type="evidence" value="ECO:0007669"/>
    <property type="project" value="InterPro"/>
</dbReference>
<keyword evidence="2" id="KW-0012">Acyltransferase</keyword>
<feature type="domain" description="N-acetyltransferase" evidence="3">
    <location>
        <begin position="1"/>
        <end position="188"/>
    </location>
</feature>
<proteinExistence type="predicted"/>
<dbReference type="PANTHER" id="PTHR43420">
    <property type="entry name" value="ACETYLTRANSFERASE"/>
    <property type="match status" value="1"/>
</dbReference>
<dbReference type="InterPro" id="IPR050680">
    <property type="entry name" value="YpeA/RimI_acetyltransf"/>
</dbReference>
<comment type="caution">
    <text evidence="4">The sequence shown here is derived from an EMBL/GenBank/DDBJ whole genome shotgun (WGS) entry which is preliminary data.</text>
</comment>
<keyword evidence="1" id="KW-0808">Transferase</keyword>
<evidence type="ECO:0000259" key="3">
    <source>
        <dbReference type="PROSITE" id="PS51186"/>
    </source>
</evidence>
<dbReference type="PANTHER" id="PTHR43420:SF52">
    <property type="entry name" value="N-ACETYLTRANSFERASE YODP"/>
    <property type="match status" value="1"/>
</dbReference>
<accession>A0A948TK72</accession>
<gene>
    <name evidence="4" type="ORF">H9901_04410</name>
</gene>
<evidence type="ECO:0000313" key="4">
    <source>
        <dbReference type="EMBL" id="MBU3851922.1"/>
    </source>
</evidence>
<dbReference type="AlphaFoldDB" id="A0A948TK72"/>
<reference evidence="4" key="1">
    <citation type="journal article" date="2021" name="PeerJ">
        <title>Extensive microbial diversity within the chicken gut microbiome revealed by metagenomics and culture.</title>
        <authorList>
            <person name="Gilroy R."/>
            <person name="Ravi A."/>
            <person name="Getino M."/>
            <person name="Pursley I."/>
            <person name="Horton D.L."/>
            <person name="Alikhan N.F."/>
            <person name="Baker D."/>
            <person name="Gharbi K."/>
            <person name="Hall N."/>
            <person name="Watson M."/>
            <person name="Adriaenssens E.M."/>
            <person name="Foster-Nyarko E."/>
            <person name="Jarju S."/>
            <person name="Secka A."/>
            <person name="Antonio M."/>
            <person name="Oren A."/>
            <person name="Chaudhuri R.R."/>
            <person name="La Ragione R."/>
            <person name="Hildebrand F."/>
            <person name="Pallen M.J."/>
        </authorList>
    </citation>
    <scope>NUCLEOTIDE SEQUENCE</scope>
    <source>
        <strain evidence="4">F6-6636</strain>
    </source>
</reference>
<dbReference type="Pfam" id="PF00583">
    <property type="entry name" value="Acetyltransf_1"/>
    <property type="match status" value="1"/>
</dbReference>
<dbReference type="InterPro" id="IPR016181">
    <property type="entry name" value="Acyl_CoA_acyltransferase"/>
</dbReference>
<organism evidence="4 5">
    <name type="scientific">Candidatus Paralactobacillus gallistercoris</name>
    <dbReference type="NCBI Taxonomy" id="2838724"/>
    <lineage>
        <taxon>Bacteria</taxon>
        <taxon>Bacillati</taxon>
        <taxon>Bacillota</taxon>
        <taxon>Bacilli</taxon>
        <taxon>Lactobacillales</taxon>
        <taxon>Lactobacillaceae</taxon>
        <taxon>Lactobacillus</taxon>
    </lineage>
</organism>
<dbReference type="Proteomes" id="UP000777303">
    <property type="component" value="Unassembled WGS sequence"/>
</dbReference>
<dbReference type="CDD" id="cd04301">
    <property type="entry name" value="NAT_SF"/>
    <property type="match status" value="1"/>
</dbReference>
<dbReference type="SUPFAM" id="SSF55729">
    <property type="entry name" value="Acyl-CoA N-acyltransferases (Nat)"/>
    <property type="match status" value="1"/>
</dbReference>
<reference evidence="4" key="2">
    <citation type="submission" date="2021-04" db="EMBL/GenBank/DDBJ databases">
        <authorList>
            <person name="Gilroy R."/>
        </authorList>
    </citation>
    <scope>NUCLEOTIDE SEQUENCE</scope>
    <source>
        <strain evidence="4">F6-6636</strain>
    </source>
</reference>
<sequence>MIIRSARPADAQAVLPLVKIVFDEMELASLQQISTADLFKLLTAAFTTTTYRYSYHHTLVAEEDGKVVGIAVSYPAEAEAHIDDALATLLPLVGLPANTRFFNDREAWPHEWYLDTLAVLPSYQNRGIGTRLLAAVNQLANQHNYHLVSLNVDQQNPNAQRLYERVGYHKVGELPIGTHYYNHMQQQL</sequence>
<evidence type="ECO:0000256" key="1">
    <source>
        <dbReference type="ARBA" id="ARBA00022679"/>
    </source>
</evidence>
<name>A0A948TK72_9LACO</name>
<dbReference type="PROSITE" id="PS51186">
    <property type="entry name" value="GNAT"/>
    <property type="match status" value="1"/>
</dbReference>
<protein>
    <submittedName>
        <fullName evidence="4">GNAT family N-acetyltransferase</fullName>
    </submittedName>
</protein>
<dbReference type="EMBL" id="JAHLFS010000053">
    <property type="protein sequence ID" value="MBU3851922.1"/>
    <property type="molecule type" value="Genomic_DNA"/>
</dbReference>
<dbReference type="InterPro" id="IPR000182">
    <property type="entry name" value="GNAT_dom"/>
</dbReference>
<dbReference type="Gene3D" id="3.40.630.30">
    <property type="match status" value="1"/>
</dbReference>
<evidence type="ECO:0000256" key="2">
    <source>
        <dbReference type="ARBA" id="ARBA00023315"/>
    </source>
</evidence>
<evidence type="ECO:0000313" key="5">
    <source>
        <dbReference type="Proteomes" id="UP000777303"/>
    </source>
</evidence>